<evidence type="ECO:0000256" key="9">
    <source>
        <dbReference type="ARBA" id="ARBA00023280"/>
    </source>
</evidence>
<evidence type="ECO:0000256" key="7">
    <source>
        <dbReference type="ARBA" id="ARBA00022632"/>
    </source>
</evidence>
<comment type="function">
    <text evidence="1">Through its interaction with host SGS3, acts as a suppressor of RNA-mediated gene silencing, also known as post-transcriptional gene silencing (PTGS), a mechanism of plant viral defense that limits the accumulation of viral RNAs.</text>
</comment>
<name>A0A6G9F7X3_9GEMI</name>
<dbReference type="GO" id="GO:0044220">
    <property type="term" value="C:host cell perinuclear region of cytoplasm"/>
    <property type="evidence" value="ECO:0007669"/>
    <property type="project" value="UniProtKB-SubCell"/>
</dbReference>
<protein>
    <submittedName>
        <fullName evidence="10">AV2</fullName>
    </submittedName>
</protein>
<evidence type="ECO:0000256" key="3">
    <source>
        <dbReference type="ARBA" id="ARBA00009397"/>
    </source>
</evidence>
<dbReference type="EMBL" id="MN186254">
    <property type="protein sequence ID" value="QIP75682.1"/>
    <property type="molecule type" value="Genomic_DNA"/>
</dbReference>
<keyword evidence="9" id="KW-0899">Viral immunoevasion</keyword>
<comment type="subunit">
    <text evidence="4">Interacts with host SGS3.</text>
</comment>
<keyword evidence="8" id="KW-1035">Host cytoplasm</keyword>
<accession>A0A6G9F7X3</accession>
<evidence type="ECO:0000256" key="6">
    <source>
        <dbReference type="ARBA" id="ARBA00022581"/>
    </source>
</evidence>
<evidence type="ECO:0000256" key="2">
    <source>
        <dbReference type="ARBA" id="ARBA00004407"/>
    </source>
</evidence>
<dbReference type="GO" id="GO:0060967">
    <property type="term" value="P:negative regulation of gene silencing by regulatory ncRNA"/>
    <property type="evidence" value="ECO:0007669"/>
    <property type="project" value="InterPro"/>
</dbReference>
<evidence type="ECO:0000256" key="4">
    <source>
        <dbReference type="ARBA" id="ARBA00011105"/>
    </source>
</evidence>
<organism evidence="10">
    <name type="scientific">Sweet potato leaf curl Sichuan virus 1</name>
    <dbReference type="NCBI Taxonomy" id="2026196"/>
    <lineage>
        <taxon>Viruses</taxon>
        <taxon>Monodnaviria</taxon>
        <taxon>Shotokuvirae</taxon>
        <taxon>Cressdnaviricota</taxon>
        <taxon>Repensiviricetes</taxon>
        <taxon>Geplafuvirales</taxon>
        <taxon>Geminiviridae</taxon>
        <taxon>Begomovirus</taxon>
        <taxon>Begomovirus ipomoeasichuanprimi</taxon>
    </lineage>
</organism>
<dbReference type="InterPro" id="IPR002511">
    <property type="entry name" value="Gemini_V2"/>
</dbReference>
<keyword evidence="5" id="KW-0941">Suppressor of RNA silencing</keyword>
<comment type="subcellular location">
    <subcellularLocation>
        <location evidence="2">Host cytoplasm</location>
        <location evidence="2">Host perinuclear region</location>
    </subcellularLocation>
</comment>
<dbReference type="GO" id="GO:0052170">
    <property type="term" value="P:symbiont-mediated suppression of host innate immune response"/>
    <property type="evidence" value="ECO:0007669"/>
    <property type="project" value="UniProtKB-KW"/>
</dbReference>
<reference evidence="10" key="1">
    <citation type="submission" date="2019-07" db="EMBL/GenBank/DDBJ databases">
        <title>Diversity of sweet potato viruses in China.</title>
        <authorList>
            <person name="Wang Y."/>
            <person name="Zhang Z."/>
            <person name="Qiao Q."/>
            <person name="Qin Y."/>
            <person name="Zhang D."/>
            <person name="Wang S."/>
            <person name="Tian Y."/>
            <person name="Zhao F."/>
        </authorList>
    </citation>
    <scope>NUCLEOTIDE SEQUENCE</scope>
    <source>
        <strain evidence="10">Jiangsu2-2018</strain>
    </source>
</reference>
<keyword evidence="7" id="KW-1090">Inhibition of host innate immune response by virus</keyword>
<dbReference type="Pfam" id="PF01524">
    <property type="entry name" value="Gemini_V2"/>
    <property type="match status" value="1"/>
</dbReference>
<evidence type="ECO:0000256" key="1">
    <source>
        <dbReference type="ARBA" id="ARBA00003603"/>
    </source>
</evidence>
<evidence type="ECO:0000256" key="5">
    <source>
        <dbReference type="ARBA" id="ARBA00022463"/>
    </source>
</evidence>
<sequence>MDLWDPLQNPLPDTLYGFRCMLSVKYLQSILKKYEPGTLGFELCSDLIRILRVKQYGRANPRFSEISSLWGETGKTEAELRDSYRALHWECCPNCCPKLCPGFSKRPDEEKGRVIASQRDVWVPVRYRTMSSRWMSRTVVPLSVCLISLGELGLPIDWVRGCVLSPWALMVRSGWTTMSPNETTPTSSLTG</sequence>
<evidence type="ECO:0000256" key="8">
    <source>
        <dbReference type="ARBA" id="ARBA00023200"/>
    </source>
</evidence>
<evidence type="ECO:0000313" key="10">
    <source>
        <dbReference type="EMBL" id="QIP75682.1"/>
    </source>
</evidence>
<proteinExistence type="inferred from homology"/>
<keyword evidence="6" id="KW-0945">Host-virus interaction</keyword>
<comment type="similarity">
    <text evidence="3">Belongs to the geminiviridae protein AV2/V2 family.</text>
</comment>